<dbReference type="AlphaFoldDB" id="A0A1X6XQI4"/>
<evidence type="ECO:0000313" key="2">
    <source>
        <dbReference type="EMBL" id="SLN01340.1"/>
    </source>
</evidence>
<accession>A0A1X6XQI4</accession>
<protein>
    <submittedName>
        <fullName evidence="2">Uncharacterized protein</fullName>
    </submittedName>
</protein>
<gene>
    <name evidence="2" type="ORF">FM105_14455</name>
</gene>
<reference evidence="3" key="1">
    <citation type="submission" date="2017-02" db="EMBL/GenBank/DDBJ databases">
        <authorList>
            <person name="Dridi B."/>
        </authorList>
    </citation>
    <scope>NUCLEOTIDE SEQUENCE [LARGE SCALE GENOMIC DNA]</scope>
    <source>
        <strain evidence="3">B Co 03.10</strain>
    </source>
</reference>
<dbReference type="EMBL" id="FWFF01000022">
    <property type="protein sequence ID" value="SLN01340.1"/>
    <property type="molecule type" value="Genomic_DNA"/>
</dbReference>
<evidence type="ECO:0000313" key="3">
    <source>
        <dbReference type="Proteomes" id="UP000196581"/>
    </source>
</evidence>
<name>A0A1X6XQI4_9MICO</name>
<feature type="region of interest" description="Disordered" evidence="1">
    <location>
        <begin position="46"/>
        <end position="75"/>
    </location>
</feature>
<feature type="compositionally biased region" description="Basic and acidic residues" evidence="1">
    <location>
        <begin position="57"/>
        <end position="75"/>
    </location>
</feature>
<keyword evidence="3" id="KW-1185">Reference proteome</keyword>
<dbReference type="Proteomes" id="UP000196581">
    <property type="component" value="Unassembled WGS sequence"/>
</dbReference>
<evidence type="ECO:0000256" key="1">
    <source>
        <dbReference type="SAM" id="MobiDB-lite"/>
    </source>
</evidence>
<proteinExistence type="predicted"/>
<organism evidence="2 3">
    <name type="scientific">Brevibacterium yomogidense</name>
    <dbReference type="NCBI Taxonomy" id="946573"/>
    <lineage>
        <taxon>Bacteria</taxon>
        <taxon>Bacillati</taxon>
        <taxon>Actinomycetota</taxon>
        <taxon>Actinomycetes</taxon>
        <taxon>Micrococcales</taxon>
        <taxon>Brevibacteriaceae</taxon>
        <taxon>Brevibacterium</taxon>
    </lineage>
</organism>
<sequence>MHEPRDLLGGIRVAIVFHALDQRTRAVAQARDGDPNRILSHSLVLSSKSSECPRGASTRDRSRCRADDRPGASSS</sequence>